<dbReference type="eggNOG" id="COG1748">
    <property type="taxonomic scope" value="Bacteria"/>
</dbReference>
<sequence length="572" mass="60914">MSKTILIIGGYGVFGGKLADALSDDPAFDVIVAGRSLSSAERFCEGKPCRPLLLDTAAPDLAATLAGARPFIVVDASGPFQARSDAPYRVAEAALACGAHYLDLSDDGAFTSGISVLNATATAKGLTVLSGVSSVPALSSAAVASLAEDLTEIDHIESVILPGNRAPRGLSVVRAIVGQAGQPLPLWRAGRLVSATGWGERRTITLDAPGARPVRNRWASLIGAPDLTLFPDHFHARSVTFRAGLDLKLMHGGLAFLSLPVRWGLIRSLSPLAPALKWMADRLEPFGSSTGGMRVSVSGVTMDGRPEQRDWTLIVRGGDGPSIPAIPAEILCRRLAAGTVPPGARPCLGEFTLAEAEAALARLRTATARTRQETPFIFENILGEAWSALPSEIRELHAITHARRWTGRARIERGTGLISRLAGAFAGFPPAGENVPVSVEMTRRGTKETWVRTFGARRFRSFLSPAGPPGSGRIQERFGLMRFRIGLQVREGRLEYPVLSGSFLGIPWPAFLLPRSTTAEFVDPEGRACFSVRIDLPFGGHVVSYSGWLLPDDAHPRLSDAGPHLDASGREA</sequence>
<accession>A0A069E9E9</accession>
<name>A0A069E9E9_9PROT</name>
<comment type="caution">
    <text evidence="3">The sequence shown here is derived from an EMBL/GenBank/DDBJ whole genome shotgun (WGS) entry which is preliminary data.</text>
</comment>
<feature type="domain" description="Saccharopine dehydrogenase NADP binding" evidence="1">
    <location>
        <begin position="5"/>
        <end position="128"/>
    </location>
</feature>
<dbReference type="InterPro" id="IPR036291">
    <property type="entry name" value="NAD(P)-bd_dom_sf"/>
</dbReference>
<evidence type="ECO:0008006" key="5">
    <source>
        <dbReference type="Google" id="ProtNLM"/>
    </source>
</evidence>
<dbReference type="AlphaFoldDB" id="A0A069E9E9"/>
<evidence type="ECO:0000259" key="1">
    <source>
        <dbReference type="Pfam" id="PF03435"/>
    </source>
</evidence>
<reference evidence="3 4" key="1">
    <citation type="journal article" date="2014" name="Antonie Van Leeuwenhoek">
        <title>Hyphomonas beringensis sp. nov. and Hyphomonas chukchiensis sp. nov., isolated from surface seawater of the Bering Sea and Chukchi Sea.</title>
        <authorList>
            <person name="Li C."/>
            <person name="Lai Q."/>
            <person name="Li G."/>
            <person name="Dong C."/>
            <person name="Wang J."/>
            <person name="Liao Y."/>
            <person name="Shao Z."/>
        </authorList>
    </citation>
    <scope>NUCLEOTIDE SEQUENCE [LARGE SCALE GENOMIC DNA]</scope>
    <source>
        <strain evidence="3 4">MHS-3</strain>
    </source>
</reference>
<gene>
    <name evidence="3" type="ORF">HAD_08750</name>
</gene>
<dbReference type="Pfam" id="PF13761">
    <property type="entry name" value="DUF4166"/>
    <property type="match status" value="1"/>
</dbReference>
<dbReference type="Gene3D" id="3.40.50.720">
    <property type="entry name" value="NAD(P)-binding Rossmann-like Domain"/>
    <property type="match status" value="1"/>
</dbReference>
<evidence type="ECO:0000313" key="3">
    <source>
        <dbReference type="EMBL" id="KCZ85761.1"/>
    </source>
</evidence>
<dbReference type="SUPFAM" id="SSF51735">
    <property type="entry name" value="NAD(P)-binding Rossmann-fold domains"/>
    <property type="match status" value="1"/>
</dbReference>
<keyword evidence="4" id="KW-1185">Reference proteome</keyword>
<protein>
    <recommendedName>
        <fullName evidence="5">Saccharopine dehydrogenase</fullName>
    </recommendedName>
</protein>
<feature type="domain" description="DUF4166" evidence="2">
    <location>
        <begin position="389"/>
        <end position="549"/>
    </location>
</feature>
<dbReference type="RefSeq" id="WP_084331846.1">
    <property type="nucleotide sequence ID" value="NZ_ARYH01000001.1"/>
</dbReference>
<dbReference type="Pfam" id="PF03435">
    <property type="entry name" value="Sacchrp_dh_NADP"/>
    <property type="match status" value="1"/>
</dbReference>
<dbReference type="OrthoDB" id="528778at2"/>
<dbReference type="InterPro" id="IPR025311">
    <property type="entry name" value="DUF4166"/>
</dbReference>
<dbReference type="Proteomes" id="UP000027446">
    <property type="component" value="Unassembled WGS sequence"/>
</dbReference>
<dbReference type="PANTHER" id="PTHR43796">
    <property type="entry name" value="CARBOXYNORSPERMIDINE SYNTHASE"/>
    <property type="match status" value="1"/>
</dbReference>
<dbReference type="PANTHER" id="PTHR43796:SF2">
    <property type="entry name" value="CARBOXYNORSPERMIDINE SYNTHASE"/>
    <property type="match status" value="1"/>
</dbReference>
<dbReference type="PATRIC" id="fig|1280949.3.peg.1786"/>
<organism evidence="3 4">
    <name type="scientific">Hyphomonas adhaerens MHS-3</name>
    <dbReference type="NCBI Taxonomy" id="1280949"/>
    <lineage>
        <taxon>Bacteria</taxon>
        <taxon>Pseudomonadati</taxon>
        <taxon>Pseudomonadota</taxon>
        <taxon>Alphaproteobacteria</taxon>
        <taxon>Hyphomonadales</taxon>
        <taxon>Hyphomonadaceae</taxon>
        <taxon>Hyphomonas</taxon>
    </lineage>
</organism>
<dbReference type="EMBL" id="ARYH01000001">
    <property type="protein sequence ID" value="KCZ85761.1"/>
    <property type="molecule type" value="Genomic_DNA"/>
</dbReference>
<evidence type="ECO:0000259" key="2">
    <source>
        <dbReference type="Pfam" id="PF13761"/>
    </source>
</evidence>
<dbReference type="InterPro" id="IPR005097">
    <property type="entry name" value="Sacchrp_dh_NADP-bd"/>
</dbReference>
<dbReference type="STRING" id="1280949.HAD_08750"/>
<evidence type="ECO:0000313" key="4">
    <source>
        <dbReference type="Proteomes" id="UP000027446"/>
    </source>
</evidence>
<proteinExistence type="predicted"/>